<evidence type="ECO:0000259" key="6">
    <source>
        <dbReference type="Pfam" id="PF00892"/>
    </source>
</evidence>
<feature type="transmembrane region" description="Helical" evidence="5">
    <location>
        <begin position="218"/>
        <end position="241"/>
    </location>
</feature>
<keyword evidence="3 5" id="KW-1133">Transmembrane helix</keyword>
<evidence type="ECO:0000313" key="7">
    <source>
        <dbReference type="EMBL" id="SEL12116.1"/>
    </source>
</evidence>
<dbReference type="GO" id="GO:0016020">
    <property type="term" value="C:membrane"/>
    <property type="evidence" value="ECO:0007669"/>
    <property type="project" value="UniProtKB-SubCell"/>
</dbReference>
<dbReference type="OrthoDB" id="17861at2157"/>
<feature type="transmembrane region" description="Helical" evidence="5">
    <location>
        <begin position="96"/>
        <end position="120"/>
    </location>
</feature>
<keyword evidence="4 5" id="KW-0472">Membrane</keyword>
<dbReference type="EMBL" id="FOAD01000003">
    <property type="protein sequence ID" value="SEL12116.1"/>
    <property type="molecule type" value="Genomic_DNA"/>
</dbReference>
<feature type="transmembrane region" description="Helical" evidence="5">
    <location>
        <begin position="154"/>
        <end position="174"/>
    </location>
</feature>
<dbReference type="InterPro" id="IPR000620">
    <property type="entry name" value="EamA_dom"/>
</dbReference>
<feature type="domain" description="EamA" evidence="6">
    <location>
        <begin position="13"/>
        <end position="144"/>
    </location>
</feature>
<feature type="transmembrane region" description="Helical" evidence="5">
    <location>
        <begin position="37"/>
        <end position="59"/>
    </location>
</feature>
<gene>
    <name evidence="7" type="ORF">SAMN04488691_10319</name>
</gene>
<feature type="transmembrane region" description="Helical" evidence="5">
    <location>
        <begin position="248"/>
        <end position="267"/>
    </location>
</feature>
<evidence type="ECO:0000256" key="4">
    <source>
        <dbReference type="ARBA" id="ARBA00023136"/>
    </source>
</evidence>
<dbReference type="RefSeq" id="WP_074793097.1">
    <property type="nucleotide sequence ID" value="NZ_FOAD01000003.1"/>
</dbReference>
<comment type="subcellular location">
    <subcellularLocation>
        <location evidence="1">Membrane</location>
        <topology evidence="1">Multi-pass membrane protein</topology>
    </subcellularLocation>
</comment>
<dbReference type="InterPro" id="IPR037185">
    <property type="entry name" value="EmrE-like"/>
</dbReference>
<dbReference type="PANTHER" id="PTHR32322">
    <property type="entry name" value="INNER MEMBRANE TRANSPORTER"/>
    <property type="match status" value="1"/>
</dbReference>
<feature type="transmembrane region" description="Helical" evidence="5">
    <location>
        <begin position="273"/>
        <end position="291"/>
    </location>
</feature>
<reference evidence="7 8" key="1">
    <citation type="submission" date="2016-10" db="EMBL/GenBank/DDBJ databases">
        <authorList>
            <person name="de Groot N.N."/>
        </authorList>
    </citation>
    <scope>NUCLEOTIDE SEQUENCE [LARGE SCALE GENOMIC DNA]</scope>
    <source>
        <strain evidence="7 8">CDM_5</strain>
    </source>
</reference>
<protein>
    <submittedName>
        <fullName evidence="7">Permease of the drug/metabolite transporter (DMT) superfamily</fullName>
    </submittedName>
</protein>
<accession>A0A1H7MLE3</accession>
<evidence type="ECO:0000256" key="1">
    <source>
        <dbReference type="ARBA" id="ARBA00004141"/>
    </source>
</evidence>
<dbReference type="Proteomes" id="UP000183894">
    <property type="component" value="Unassembled WGS sequence"/>
</dbReference>
<feature type="transmembrane region" description="Helical" evidence="5">
    <location>
        <begin position="71"/>
        <end position="90"/>
    </location>
</feature>
<name>A0A1H7MLE3_HALLR</name>
<feature type="domain" description="EamA" evidence="6">
    <location>
        <begin position="155"/>
        <end position="291"/>
    </location>
</feature>
<evidence type="ECO:0000256" key="3">
    <source>
        <dbReference type="ARBA" id="ARBA00022989"/>
    </source>
</evidence>
<evidence type="ECO:0000256" key="2">
    <source>
        <dbReference type="ARBA" id="ARBA00022692"/>
    </source>
</evidence>
<sequence>MSVGNQTHRNVGLFALLAVLWGTSFMAIEVGLEVLPPALFAALRYDIAGLVLFGYALVAAEDWRPRGRDEWVVVFVGGALLIGVHFTLLFSGQRYVTSGVAAIVLSLSPVLTPLFAWTMLPEERLDFFGFLGVFLGLVGTVVIAVSSGSVGGQLLGVVLLFLAAASWAFGSVLVKRLPGNPPVAPMQAWMMLLGSGMLHAVSPLLGEPGLAQVAWSPLVVGALLFLAVLCSAVGFIIYFVLLDRIGAVEISLVSYAVPVVAAVSGWAVLGENIGPATITGFLFILAGFAFMKYNALAPVVRDIGVRAGLVAPKHVSDRDPVPADD</sequence>
<keyword evidence="2 5" id="KW-0812">Transmembrane</keyword>
<evidence type="ECO:0000256" key="5">
    <source>
        <dbReference type="SAM" id="Phobius"/>
    </source>
</evidence>
<dbReference type="Pfam" id="PF00892">
    <property type="entry name" value="EamA"/>
    <property type="match status" value="2"/>
</dbReference>
<feature type="transmembrane region" description="Helical" evidence="5">
    <location>
        <begin position="186"/>
        <end position="206"/>
    </location>
</feature>
<organism evidence="7 8">
    <name type="scientific">Haloferax larsenii</name>
    <dbReference type="NCBI Taxonomy" id="302484"/>
    <lineage>
        <taxon>Archaea</taxon>
        <taxon>Methanobacteriati</taxon>
        <taxon>Methanobacteriota</taxon>
        <taxon>Stenosarchaea group</taxon>
        <taxon>Halobacteria</taxon>
        <taxon>Halobacteriales</taxon>
        <taxon>Haloferacaceae</taxon>
        <taxon>Haloferax</taxon>
    </lineage>
</organism>
<dbReference type="AlphaFoldDB" id="A0A1H7MLE3"/>
<feature type="transmembrane region" description="Helical" evidence="5">
    <location>
        <begin position="127"/>
        <end position="148"/>
    </location>
</feature>
<dbReference type="SUPFAM" id="SSF103481">
    <property type="entry name" value="Multidrug resistance efflux transporter EmrE"/>
    <property type="match status" value="2"/>
</dbReference>
<dbReference type="InterPro" id="IPR050638">
    <property type="entry name" value="AA-Vitamin_Transporters"/>
</dbReference>
<proteinExistence type="predicted"/>
<dbReference type="PANTHER" id="PTHR32322:SF2">
    <property type="entry name" value="EAMA DOMAIN-CONTAINING PROTEIN"/>
    <property type="match status" value="1"/>
</dbReference>
<evidence type="ECO:0000313" key="8">
    <source>
        <dbReference type="Proteomes" id="UP000183894"/>
    </source>
</evidence>